<organism evidence="3 4">
    <name type="scientific">Vallitalea longa</name>
    <dbReference type="NCBI Taxonomy" id="2936439"/>
    <lineage>
        <taxon>Bacteria</taxon>
        <taxon>Bacillati</taxon>
        <taxon>Bacillota</taxon>
        <taxon>Clostridia</taxon>
        <taxon>Lachnospirales</taxon>
        <taxon>Vallitaleaceae</taxon>
        <taxon>Vallitalea</taxon>
    </lineage>
</organism>
<feature type="coiled-coil region" evidence="1">
    <location>
        <begin position="14"/>
        <end position="41"/>
    </location>
</feature>
<comment type="caution">
    <text evidence="3">The sequence shown here is derived from an EMBL/GenBank/DDBJ whole genome shotgun (WGS) entry which is preliminary data.</text>
</comment>
<evidence type="ECO:0000313" key="3">
    <source>
        <dbReference type="EMBL" id="GKX27842.1"/>
    </source>
</evidence>
<dbReference type="RefSeq" id="WP_281811550.1">
    <property type="nucleotide sequence ID" value="NZ_BRLB01000001.1"/>
</dbReference>
<gene>
    <name evidence="3" type="ORF">SH1V18_03220</name>
</gene>
<keyword evidence="2" id="KW-0812">Transmembrane</keyword>
<dbReference type="Proteomes" id="UP001144256">
    <property type="component" value="Unassembled WGS sequence"/>
</dbReference>
<proteinExistence type="predicted"/>
<evidence type="ECO:0000256" key="1">
    <source>
        <dbReference type="SAM" id="Coils"/>
    </source>
</evidence>
<keyword evidence="1" id="KW-0175">Coiled coil</keyword>
<reference evidence="3" key="1">
    <citation type="submission" date="2022-06" db="EMBL/GenBank/DDBJ databases">
        <title>Vallitalea longa sp. nov., an anaerobic bacterium isolated from marine sediment.</title>
        <authorList>
            <person name="Hirano S."/>
            <person name="Terahara T."/>
            <person name="Mori K."/>
            <person name="Hamada M."/>
            <person name="Matsumoto R."/>
            <person name="Kobayashi T."/>
        </authorList>
    </citation>
    <scope>NUCLEOTIDE SEQUENCE</scope>
    <source>
        <strain evidence="3">SH18-1</strain>
    </source>
</reference>
<protein>
    <submittedName>
        <fullName evidence="3">Uncharacterized protein</fullName>
    </submittedName>
</protein>
<evidence type="ECO:0000313" key="4">
    <source>
        <dbReference type="Proteomes" id="UP001144256"/>
    </source>
</evidence>
<evidence type="ECO:0000256" key="2">
    <source>
        <dbReference type="SAM" id="Phobius"/>
    </source>
</evidence>
<keyword evidence="2" id="KW-1133">Transmembrane helix</keyword>
<name>A0A9W6DDZ8_9FIRM</name>
<accession>A0A9W6DDZ8</accession>
<keyword evidence="2" id="KW-0472">Membrane</keyword>
<dbReference type="AlphaFoldDB" id="A0A9W6DDZ8"/>
<keyword evidence="4" id="KW-1185">Reference proteome</keyword>
<dbReference type="EMBL" id="BRLB01000001">
    <property type="protein sequence ID" value="GKX27842.1"/>
    <property type="molecule type" value="Genomic_DNA"/>
</dbReference>
<sequence length="90" mass="10124">MENTDKATIALESAKSAHHRIDENKEEINNLKEKVNTVENTTIRLEVLLTKMNETIDKIATTIDKAKWVIITSICFPIIVAIVISFITKG</sequence>
<feature type="transmembrane region" description="Helical" evidence="2">
    <location>
        <begin position="68"/>
        <end position="87"/>
    </location>
</feature>